<evidence type="ECO:0000256" key="1">
    <source>
        <dbReference type="ARBA" id="ARBA00010838"/>
    </source>
</evidence>
<dbReference type="Gene3D" id="3.20.20.80">
    <property type="entry name" value="Glycosidases"/>
    <property type="match status" value="2"/>
</dbReference>
<dbReference type="InterPro" id="IPR001360">
    <property type="entry name" value="Glyco_hydro_1"/>
</dbReference>
<accession>A0AA88XAB5</accession>
<dbReference type="SUPFAM" id="SSF51445">
    <property type="entry name" value="(Trans)glycosidases"/>
    <property type="match status" value="1"/>
</dbReference>
<keyword evidence="3" id="KW-0326">Glycosidase</keyword>
<comment type="caution">
    <text evidence="6">The sequence shown here is derived from an EMBL/GenBank/DDBJ whole genome shotgun (WGS) entry which is preliminary data.</text>
</comment>
<name>A0AA88XAB5_9ASTE</name>
<feature type="region of interest" description="Disordered" evidence="5">
    <location>
        <begin position="1"/>
        <end position="26"/>
    </location>
</feature>
<keyword evidence="2" id="KW-0378">Hydrolase</keyword>
<evidence type="ECO:0000313" key="7">
    <source>
        <dbReference type="Proteomes" id="UP001188597"/>
    </source>
</evidence>
<dbReference type="PANTHER" id="PTHR10353:SF137">
    <property type="entry name" value="MYROSINASE 3-RELATED"/>
    <property type="match status" value="1"/>
</dbReference>
<dbReference type="GO" id="GO:0005975">
    <property type="term" value="P:carbohydrate metabolic process"/>
    <property type="evidence" value="ECO:0007669"/>
    <property type="project" value="InterPro"/>
</dbReference>
<feature type="region of interest" description="Disordered" evidence="5">
    <location>
        <begin position="159"/>
        <end position="191"/>
    </location>
</feature>
<feature type="compositionally biased region" description="Polar residues" evidence="5">
    <location>
        <begin position="162"/>
        <end position="187"/>
    </location>
</feature>
<evidence type="ECO:0000256" key="3">
    <source>
        <dbReference type="ARBA" id="ARBA00023295"/>
    </source>
</evidence>
<dbReference type="EMBL" id="JAVXUP010000189">
    <property type="protein sequence ID" value="KAK3034895.1"/>
    <property type="molecule type" value="Genomic_DNA"/>
</dbReference>
<evidence type="ECO:0000313" key="6">
    <source>
        <dbReference type="EMBL" id="KAK3034895.1"/>
    </source>
</evidence>
<dbReference type="PRINTS" id="PR00131">
    <property type="entry name" value="GLHYDRLASE1"/>
</dbReference>
<evidence type="ECO:0000256" key="4">
    <source>
        <dbReference type="RuleBase" id="RU003690"/>
    </source>
</evidence>
<gene>
    <name evidence="6" type="ORF">RJ639_033258</name>
</gene>
<dbReference type="FunFam" id="3.20.20.80:FF:000022">
    <property type="entry name" value="Beta-glucosidase 11"/>
    <property type="match status" value="1"/>
</dbReference>
<evidence type="ECO:0000256" key="2">
    <source>
        <dbReference type="ARBA" id="ARBA00022801"/>
    </source>
</evidence>
<dbReference type="Proteomes" id="UP001188597">
    <property type="component" value="Unassembled WGS sequence"/>
</dbReference>
<dbReference type="PANTHER" id="PTHR10353">
    <property type="entry name" value="GLYCOSYL HYDROLASE"/>
    <property type="match status" value="1"/>
</dbReference>
<dbReference type="GO" id="GO:0009821">
    <property type="term" value="P:alkaloid biosynthetic process"/>
    <property type="evidence" value="ECO:0007669"/>
    <property type="project" value="UniProtKB-ARBA"/>
</dbReference>
<reference evidence="6" key="1">
    <citation type="submission" date="2022-12" db="EMBL/GenBank/DDBJ databases">
        <title>Draft genome assemblies for two species of Escallonia (Escalloniales).</title>
        <authorList>
            <person name="Chanderbali A."/>
            <person name="Dervinis C."/>
            <person name="Anghel I."/>
            <person name="Soltis D."/>
            <person name="Soltis P."/>
            <person name="Zapata F."/>
        </authorList>
    </citation>
    <scope>NUCLEOTIDE SEQUENCE</scope>
    <source>
        <strain evidence="6">UCBG64.0493</strain>
        <tissue evidence="6">Leaf</tissue>
    </source>
</reference>
<dbReference type="PROSITE" id="PS00653">
    <property type="entry name" value="GLYCOSYL_HYDROL_F1_2"/>
    <property type="match status" value="1"/>
</dbReference>
<proteinExistence type="inferred from homology"/>
<dbReference type="Pfam" id="PF00232">
    <property type="entry name" value="Glyco_hydro_1"/>
    <property type="match status" value="1"/>
</dbReference>
<keyword evidence="7" id="KW-1185">Reference proteome</keyword>
<comment type="similarity">
    <text evidence="1 4">Belongs to the glycosyl hydrolase 1 family.</text>
</comment>
<organism evidence="6 7">
    <name type="scientific">Escallonia herrerae</name>
    <dbReference type="NCBI Taxonomy" id="1293975"/>
    <lineage>
        <taxon>Eukaryota</taxon>
        <taxon>Viridiplantae</taxon>
        <taxon>Streptophyta</taxon>
        <taxon>Embryophyta</taxon>
        <taxon>Tracheophyta</taxon>
        <taxon>Spermatophyta</taxon>
        <taxon>Magnoliopsida</taxon>
        <taxon>eudicotyledons</taxon>
        <taxon>Gunneridae</taxon>
        <taxon>Pentapetalae</taxon>
        <taxon>asterids</taxon>
        <taxon>campanulids</taxon>
        <taxon>Escalloniales</taxon>
        <taxon>Escalloniaceae</taxon>
        <taxon>Escallonia</taxon>
    </lineage>
</organism>
<dbReference type="GO" id="GO:0008422">
    <property type="term" value="F:beta-glucosidase activity"/>
    <property type="evidence" value="ECO:0007669"/>
    <property type="project" value="UniProtKB-ARBA"/>
</dbReference>
<dbReference type="InterPro" id="IPR017853">
    <property type="entry name" value="GH"/>
</dbReference>
<dbReference type="InterPro" id="IPR033132">
    <property type="entry name" value="GH_1_N_CS"/>
</dbReference>
<dbReference type="AlphaFoldDB" id="A0AA88XAB5"/>
<protein>
    <submittedName>
        <fullName evidence="6">Uncharacterized protein</fullName>
    </submittedName>
</protein>
<evidence type="ECO:0000256" key="5">
    <source>
        <dbReference type="SAM" id="MobiDB-lite"/>
    </source>
</evidence>
<sequence>METQGSLHASNGAVPHSQINGSGAAANKLSRRDFPKEFVFGTASSAYQIEGAAKEDGRGPSGKLSGGVNRKGIKYYNDLIDELLANGIEPYVTLFHWDLPQALEDEYGGFLSARVVPDFCEYAELCFWEFGDRVKYWITLNEPYTYSVGGYVMGTTPPGRGASSSEHVTGSFPSSQCIHNKQQQSGNGDPGTEPYLATHYQLLAHAAAVQLYKQKFQRAQGGKIGITLVSKWMEPLDESNKRDVKASLRALDFFFGWFMEPITTGDYPQSMKEYVGSRLPRFTKVQSQMLRGSFDFLGLNYYTANYVSDGLTSDNGLLSYNTDPRVTYATERNGIPIGPPSASDWLYIYPQGIYKLLGHVKKAYNDPLIYITENGVDETNDGKLTLSEARNDMTRLKYHQDHLFFLKKAIDEGVNVKGYFIWSLLDNFEWNDGYTVRFGIIHVNYNNEFERYPKASAIWLMNFLANGYLKISDKRRITKNTDYDSPKKMKK</sequence>